<keyword evidence="6" id="KW-0058">Aromatic hydrocarbons catabolism</keyword>
<evidence type="ECO:0000256" key="7">
    <source>
        <dbReference type="ARBA" id="ARBA00023235"/>
    </source>
</evidence>
<proteinExistence type="inferred from homology"/>
<feature type="domain" description="Muconolactone isomerase" evidence="8">
    <location>
        <begin position="2"/>
        <end position="91"/>
    </location>
</feature>
<dbReference type="Pfam" id="PF02426">
    <property type="entry name" value="MIase"/>
    <property type="match status" value="1"/>
</dbReference>
<dbReference type="SUPFAM" id="SSF54909">
    <property type="entry name" value="Dimeric alpha+beta barrel"/>
    <property type="match status" value="1"/>
</dbReference>
<organism evidence="9">
    <name type="scientific">freshwater metagenome</name>
    <dbReference type="NCBI Taxonomy" id="449393"/>
    <lineage>
        <taxon>unclassified sequences</taxon>
        <taxon>metagenomes</taxon>
        <taxon>ecological metagenomes</taxon>
    </lineage>
</organism>
<dbReference type="AlphaFoldDB" id="A0A6J7SGU4"/>
<evidence type="ECO:0000313" key="9">
    <source>
        <dbReference type="EMBL" id="CAB5040072.1"/>
    </source>
</evidence>
<name>A0A6J7SGU4_9ZZZZ</name>
<evidence type="ECO:0000259" key="8">
    <source>
        <dbReference type="Pfam" id="PF02426"/>
    </source>
</evidence>
<dbReference type="PIRSF" id="PIRSF001486">
    <property type="entry name" value="CatC"/>
    <property type="match status" value="1"/>
</dbReference>
<gene>
    <name evidence="9" type="ORF">UFOPK4248_00211</name>
</gene>
<comment type="pathway">
    <text evidence="2">Aromatic compound metabolism; beta-ketoadipate pathway; 5-oxo-4,5-dihydro-2-furylacetate from catechol: step 3/3.</text>
</comment>
<accession>A0A6J7SGU4</accession>
<keyword evidence="7" id="KW-0413">Isomerase</keyword>
<dbReference type="Gene3D" id="3.30.70.1060">
    <property type="entry name" value="Dimeric alpha+beta barrel"/>
    <property type="match status" value="1"/>
</dbReference>
<evidence type="ECO:0000256" key="3">
    <source>
        <dbReference type="ARBA" id="ARBA00010882"/>
    </source>
</evidence>
<reference evidence="9" key="1">
    <citation type="submission" date="2020-05" db="EMBL/GenBank/DDBJ databases">
        <authorList>
            <person name="Chiriac C."/>
            <person name="Salcher M."/>
            <person name="Ghai R."/>
            <person name="Kavagutti S V."/>
        </authorList>
    </citation>
    <scope>NUCLEOTIDE SEQUENCE</scope>
</reference>
<evidence type="ECO:0000256" key="6">
    <source>
        <dbReference type="ARBA" id="ARBA00022797"/>
    </source>
</evidence>
<evidence type="ECO:0000256" key="5">
    <source>
        <dbReference type="ARBA" id="ARBA00012070"/>
    </source>
</evidence>
<comment type="subunit">
    <text evidence="4">Homodecamer.</text>
</comment>
<dbReference type="EMBL" id="CAFBQB010000016">
    <property type="protein sequence ID" value="CAB5040072.1"/>
    <property type="molecule type" value="Genomic_DNA"/>
</dbReference>
<sequence length="99" mass="11192">MMEFMVLIKNTFPATGDKELLAKLTKEESARASVLADSGTIKKIWRRPGQKSNVGIWSALDATELHQAIASLPFFPWLEIEVWPLAEHPNDPKRYGDLK</sequence>
<comment type="catalytic activity">
    <reaction evidence="1">
        <text>(S)-muconolactone = (4,5-dihydro-5-oxofuran-2-yl)-acetate</text>
        <dbReference type="Rhea" id="RHEA:12348"/>
        <dbReference type="ChEBI" id="CHEBI:58425"/>
        <dbReference type="ChEBI" id="CHEBI:58736"/>
        <dbReference type="EC" id="5.3.3.4"/>
    </reaction>
</comment>
<dbReference type="UniPathway" id="UPA00157">
    <property type="reaction ID" value="UER00260"/>
</dbReference>
<dbReference type="InterPro" id="IPR026029">
    <property type="entry name" value="MLI_dom"/>
</dbReference>
<evidence type="ECO:0000256" key="1">
    <source>
        <dbReference type="ARBA" id="ARBA00001739"/>
    </source>
</evidence>
<evidence type="ECO:0000256" key="2">
    <source>
        <dbReference type="ARBA" id="ARBA00005193"/>
    </source>
</evidence>
<dbReference type="GO" id="GO:0016159">
    <property type="term" value="F:muconolactone delta-isomerase activity"/>
    <property type="evidence" value="ECO:0007669"/>
    <property type="project" value="UniProtKB-EC"/>
</dbReference>
<dbReference type="InterPro" id="IPR011008">
    <property type="entry name" value="Dimeric_a/b-barrel"/>
</dbReference>
<protein>
    <recommendedName>
        <fullName evidence="5">muconolactone Delta-isomerase</fullName>
        <ecNumber evidence="5">5.3.3.4</ecNumber>
    </recommendedName>
</protein>
<dbReference type="InterPro" id="IPR003464">
    <property type="entry name" value="Muconolactone_d_Isoase"/>
</dbReference>
<comment type="similarity">
    <text evidence="3">Belongs to the muconolactone Delta-isomerase family.</text>
</comment>
<evidence type="ECO:0000256" key="4">
    <source>
        <dbReference type="ARBA" id="ARBA00011365"/>
    </source>
</evidence>
<dbReference type="EC" id="5.3.3.4" evidence="5"/>
<dbReference type="GO" id="GO:0042952">
    <property type="term" value="P:beta-ketoadipate pathway"/>
    <property type="evidence" value="ECO:0007669"/>
    <property type="project" value="UniProtKB-UniPathway"/>
</dbReference>